<dbReference type="InterPro" id="IPR037939">
    <property type="entry name" value="CRADD"/>
</dbReference>
<dbReference type="PROSITE" id="PS50209">
    <property type="entry name" value="CARD"/>
    <property type="match status" value="1"/>
</dbReference>
<gene>
    <name evidence="1" type="ORF">OFUS_LOCUS8738</name>
</gene>
<dbReference type="GO" id="GO:0042981">
    <property type="term" value="P:regulation of apoptotic process"/>
    <property type="evidence" value="ECO:0007669"/>
    <property type="project" value="InterPro"/>
</dbReference>
<dbReference type="AlphaFoldDB" id="A0A8J1Y9H0"/>
<dbReference type="PANTHER" id="PTHR15034:SF5">
    <property type="entry name" value="DEATH DOMAIN-CONTAINING PROTEIN CRADD"/>
    <property type="match status" value="1"/>
</dbReference>
<dbReference type="EMBL" id="CAIIXF020000004">
    <property type="protein sequence ID" value="CAH1782273.1"/>
    <property type="molecule type" value="Genomic_DNA"/>
</dbReference>
<reference evidence="1" key="1">
    <citation type="submission" date="2022-03" db="EMBL/GenBank/DDBJ databases">
        <authorList>
            <person name="Martin C."/>
        </authorList>
    </citation>
    <scope>NUCLEOTIDE SEQUENCE</scope>
</reference>
<dbReference type="OrthoDB" id="10031931at2759"/>
<dbReference type="PANTHER" id="PTHR15034">
    <property type="entry name" value="DEATH DOMAIN-CONTAINING PROTEIN CRADD"/>
    <property type="match status" value="1"/>
</dbReference>
<dbReference type="Gene3D" id="1.10.533.10">
    <property type="entry name" value="Death Domain, Fas"/>
    <property type="match status" value="1"/>
</dbReference>
<dbReference type="GO" id="GO:0002020">
    <property type="term" value="F:protease binding"/>
    <property type="evidence" value="ECO:0007669"/>
    <property type="project" value="InterPro"/>
</dbReference>
<accession>A0A8J1Y9H0</accession>
<dbReference type="Gene3D" id="2.120.10.30">
    <property type="entry name" value="TolB, C-terminal domain"/>
    <property type="match status" value="2"/>
</dbReference>
<dbReference type="Pfam" id="PF00619">
    <property type="entry name" value="CARD"/>
    <property type="match status" value="1"/>
</dbReference>
<dbReference type="InterPro" id="IPR011042">
    <property type="entry name" value="6-blade_b-propeller_TolB-like"/>
</dbReference>
<comment type="caution">
    <text evidence="1">The sequence shown here is derived from an EMBL/GenBank/DDBJ whole genome shotgun (WGS) entry which is preliminary data.</text>
</comment>
<dbReference type="Proteomes" id="UP000749559">
    <property type="component" value="Unassembled WGS sequence"/>
</dbReference>
<proteinExistence type="predicted"/>
<organism evidence="1 2">
    <name type="scientific">Owenia fusiformis</name>
    <name type="common">Polychaete worm</name>
    <dbReference type="NCBI Taxonomy" id="6347"/>
    <lineage>
        <taxon>Eukaryota</taxon>
        <taxon>Metazoa</taxon>
        <taxon>Spiralia</taxon>
        <taxon>Lophotrochozoa</taxon>
        <taxon>Annelida</taxon>
        <taxon>Polychaeta</taxon>
        <taxon>Sedentaria</taxon>
        <taxon>Canalipalpata</taxon>
        <taxon>Sabellida</taxon>
        <taxon>Oweniida</taxon>
        <taxon>Oweniidae</taxon>
        <taxon>Owenia</taxon>
    </lineage>
</organism>
<dbReference type="InterPro" id="IPR011029">
    <property type="entry name" value="DEATH-like_dom_sf"/>
</dbReference>
<keyword evidence="2" id="KW-1185">Reference proteome</keyword>
<dbReference type="SUPFAM" id="SSF63829">
    <property type="entry name" value="Calcium-dependent phosphotriesterase"/>
    <property type="match status" value="1"/>
</dbReference>
<dbReference type="SUPFAM" id="SSF47986">
    <property type="entry name" value="DEATH domain"/>
    <property type="match status" value="1"/>
</dbReference>
<evidence type="ECO:0000313" key="1">
    <source>
        <dbReference type="EMBL" id="CAH1782273.1"/>
    </source>
</evidence>
<dbReference type="InterPro" id="IPR001315">
    <property type="entry name" value="CARD"/>
</dbReference>
<dbReference type="CDD" id="cd01671">
    <property type="entry name" value="CARD"/>
    <property type="match status" value="1"/>
</dbReference>
<protein>
    <submittedName>
        <fullName evidence="1">Uncharacterized protein</fullName>
    </submittedName>
</protein>
<dbReference type="GO" id="GO:0070513">
    <property type="term" value="F:death domain binding"/>
    <property type="evidence" value="ECO:0007669"/>
    <property type="project" value="InterPro"/>
</dbReference>
<sequence>MAYATTTLTDVHKAVLRACRVKLEESVDVEYIMARCIQDGVISQKSKAKILSKHTRHDQCSAFLDILETRDAKAYDDFVSSLQEDYPFLKNLLEKELRSQSLLYATMSLTIANETIPNKLQPSEEQSTRTSVRNVHSLVLQLQSSLGISSDSVDTTHPSSLLNQFKDLNLSKPNLTLKQTKIEVPDFCWGMCLSPLGEIVVCNYEQGIMVYNPDLTLKLQFTVDKRWSHDVACFPTGEIIVSSRTNDCVKVYNSNGDYQSDICKQVKNPSGLAYNNNLGLIVIGGAPNTINICTNKGEIKHTITNESFENLYRVHVNPYDLTILVSDIATDTLHCFTKDGGEVFKYTGHGDDKLNEPRGIFVTKQHILLVDTLNHRVILLNHQGGYIKTLFTKEQHGLHWPGYVLVDSTGNILVWESGSGKTHLHVFKFSE</sequence>
<name>A0A8J1Y9H0_OWEFU</name>
<evidence type="ECO:0000313" key="2">
    <source>
        <dbReference type="Proteomes" id="UP000749559"/>
    </source>
</evidence>